<dbReference type="Proteomes" id="UP000324222">
    <property type="component" value="Unassembled WGS sequence"/>
</dbReference>
<evidence type="ECO:0000313" key="2">
    <source>
        <dbReference type="EMBL" id="MPC46513.1"/>
    </source>
</evidence>
<evidence type="ECO:0000256" key="1">
    <source>
        <dbReference type="SAM" id="MobiDB-lite"/>
    </source>
</evidence>
<feature type="region of interest" description="Disordered" evidence="1">
    <location>
        <begin position="1"/>
        <end position="22"/>
    </location>
</feature>
<sequence length="269" mass="30829">MKEKSTGRRPVQRIKNDKRESEEIYTQHQTHHHWYCFFGEFHLTRCCAATATATATTTTICSLARPSLQRLNFTWREAPGLITVFPPTSDSALGSPPAPHASLDLTSALCQPAARLLKVLKGGLSLCTQKLIHGSIPVIHLSRVLSLNKPVDIIVGDHVDTKYKVSCKMIGRELRHDHWEEEKEKKKGKKGGRERQQQATARTTNKATEESETRTRTSIYINEVTNRRRRRRKSRRKEDKEMSAYEETAPANVEWRQILQVRTRHLLLS</sequence>
<reference evidence="2 3" key="1">
    <citation type="submission" date="2019-05" db="EMBL/GenBank/DDBJ databases">
        <title>Another draft genome of Portunus trituberculatus and its Hox gene families provides insights of decapod evolution.</title>
        <authorList>
            <person name="Jeong J.-H."/>
            <person name="Song I."/>
            <person name="Kim S."/>
            <person name="Choi T."/>
            <person name="Kim D."/>
            <person name="Ryu S."/>
            <person name="Kim W."/>
        </authorList>
    </citation>
    <scope>NUCLEOTIDE SEQUENCE [LARGE SCALE GENOMIC DNA]</scope>
    <source>
        <tissue evidence="2">Muscle</tissue>
    </source>
</reference>
<evidence type="ECO:0000313" key="3">
    <source>
        <dbReference type="Proteomes" id="UP000324222"/>
    </source>
</evidence>
<proteinExistence type="predicted"/>
<comment type="caution">
    <text evidence="2">The sequence shown here is derived from an EMBL/GenBank/DDBJ whole genome shotgun (WGS) entry which is preliminary data.</text>
</comment>
<dbReference type="EMBL" id="VSRR010007247">
    <property type="protein sequence ID" value="MPC46513.1"/>
    <property type="molecule type" value="Genomic_DNA"/>
</dbReference>
<dbReference type="AlphaFoldDB" id="A0A5B7FN83"/>
<feature type="region of interest" description="Disordered" evidence="1">
    <location>
        <begin position="179"/>
        <end position="247"/>
    </location>
</feature>
<name>A0A5B7FN83_PORTR</name>
<keyword evidence="3" id="KW-1185">Reference proteome</keyword>
<protein>
    <submittedName>
        <fullName evidence="2">Uncharacterized protein</fullName>
    </submittedName>
</protein>
<gene>
    <name evidence="2" type="ORF">E2C01_040233</name>
</gene>
<organism evidence="2 3">
    <name type="scientific">Portunus trituberculatus</name>
    <name type="common">Swimming crab</name>
    <name type="synonym">Neptunus trituberculatus</name>
    <dbReference type="NCBI Taxonomy" id="210409"/>
    <lineage>
        <taxon>Eukaryota</taxon>
        <taxon>Metazoa</taxon>
        <taxon>Ecdysozoa</taxon>
        <taxon>Arthropoda</taxon>
        <taxon>Crustacea</taxon>
        <taxon>Multicrustacea</taxon>
        <taxon>Malacostraca</taxon>
        <taxon>Eumalacostraca</taxon>
        <taxon>Eucarida</taxon>
        <taxon>Decapoda</taxon>
        <taxon>Pleocyemata</taxon>
        <taxon>Brachyura</taxon>
        <taxon>Eubrachyura</taxon>
        <taxon>Portunoidea</taxon>
        <taxon>Portunidae</taxon>
        <taxon>Portuninae</taxon>
        <taxon>Portunus</taxon>
    </lineage>
</organism>
<feature type="compositionally biased region" description="Basic and acidic residues" evidence="1">
    <location>
        <begin position="179"/>
        <end position="196"/>
    </location>
</feature>
<accession>A0A5B7FN83</accession>